<proteinExistence type="inferred from homology"/>
<evidence type="ECO:0000256" key="12">
    <source>
        <dbReference type="ARBA" id="ARBA00022989"/>
    </source>
</evidence>
<evidence type="ECO:0000256" key="20">
    <source>
        <dbReference type="ARBA" id="ARBA00030196"/>
    </source>
</evidence>
<keyword evidence="13" id="KW-0465">Mannose-binding</keyword>
<protein>
    <recommendedName>
        <fullName evidence="3">Early E3 18.5 kDa glycoprotein</fullName>
    </recommendedName>
    <alternativeName>
        <fullName evidence="20">E3-19K</fullName>
    </alternativeName>
    <alternativeName>
        <fullName evidence="22">E3gp 19 kDa</fullName>
    </alternativeName>
    <alternativeName>
        <fullName evidence="21">GP19K</fullName>
    </alternativeName>
</protein>
<dbReference type="GO" id="GO:0005537">
    <property type="term" value="F:D-mannose binding"/>
    <property type="evidence" value="ECO:0007669"/>
    <property type="project" value="UniProtKB-KW"/>
</dbReference>
<comment type="similarity">
    <text evidence="2">Belongs to the adenoviridae E19 family.</text>
</comment>
<dbReference type="InterPro" id="IPR038710">
    <property type="entry name" value="Adenovirus_Gp19K_sf"/>
</dbReference>
<evidence type="ECO:0000256" key="13">
    <source>
        <dbReference type="ARBA" id="ARBA00023035"/>
    </source>
</evidence>
<evidence type="ECO:0000256" key="22">
    <source>
        <dbReference type="ARBA" id="ARBA00032751"/>
    </source>
</evidence>
<sequence>MLRQTLWGGTMKGLLLIILSLVGGVLSCHEQPRCNITTGNERSVICTVVIKCEHECPLNITFKNRTMGNAWVGDWEPGDEQNYTVTVHGSDGNHTFGFKFIFEVMCDITLHVARLHGLWPPTKENMVGFSLAFVIMACFMSGLLVGALVWFLKRKPRYGNEEKEKLL</sequence>
<keyword evidence="8 23" id="KW-0812">Transmembrane</keyword>
<evidence type="ECO:0000313" key="24">
    <source>
        <dbReference type="EMBL" id="BAX64794.1"/>
    </source>
</evidence>
<dbReference type="InterPro" id="IPR006965">
    <property type="entry name" value="Adenovirus_Gp19K"/>
</dbReference>
<keyword evidence="6" id="KW-1080">Inhibition of host adaptive immune response by virus</keyword>
<keyword evidence="18" id="KW-0899">Viral immunoevasion</keyword>
<evidence type="ECO:0000256" key="3">
    <source>
        <dbReference type="ARBA" id="ARBA00018654"/>
    </source>
</evidence>
<evidence type="ECO:0000256" key="10">
    <source>
        <dbReference type="ARBA" id="ARBA00022734"/>
    </source>
</evidence>
<dbReference type="PROSITE" id="PS51257">
    <property type="entry name" value="PROKAR_LIPOPROTEIN"/>
    <property type="match status" value="1"/>
</dbReference>
<keyword evidence="14 23" id="KW-0472">Membrane</keyword>
<dbReference type="Proteomes" id="UP000315091">
    <property type="component" value="Segment"/>
</dbReference>
<reference evidence="24" key="1">
    <citation type="submission" date="2017-02" db="EMBL/GenBank/DDBJ databases">
        <title>Genome of Human Mastadenovirus causing EKC.</title>
        <authorList>
            <person name="Iida M."/>
            <person name="Okuyama Y."/>
            <person name="Koyanagi K."/>
            <person name="Hashimoto S."/>
            <person name="Toda J."/>
            <person name="Osako H."/>
            <person name="Hinokuma R."/>
            <person name="Aoki K."/>
            <person name="Watanabe H."/>
        </authorList>
    </citation>
    <scope>NUCLEOTIDE SEQUENCE [LARGE SCALE GENOMIC DNA]</scope>
    <source>
        <strain evidence="24">Case69_20121569</strain>
    </source>
</reference>
<accession>A0A1Y1BZM3</accession>
<evidence type="ECO:0000256" key="19">
    <source>
        <dbReference type="ARBA" id="ARBA00025671"/>
    </source>
</evidence>
<evidence type="ECO:0000256" key="9">
    <source>
        <dbReference type="ARBA" id="ARBA00022729"/>
    </source>
</evidence>
<evidence type="ECO:0000256" key="8">
    <source>
        <dbReference type="ARBA" id="ARBA00022692"/>
    </source>
</evidence>
<keyword evidence="16" id="KW-0325">Glycoprotein</keyword>
<dbReference type="Pfam" id="PF04881">
    <property type="entry name" value="Adeno_GP19K"/>
    <property type="match status" value="1"/>
</dbReference>
<dbReference type="EMBL" id="LC215430">
    <property type="protein sequence ID" value="BAX64794.1"/>
    <property type="molecule type" value="Genomic_DNA"/>
</dbReference>
<feature type="transmembrane region" description="Helical" evidence="23">
    <location>
        <begin position="129"/>
        <end position="152"/>
    </location>
</feature>
<gene>
    <name evidence="24" type="primary">E3</name>
</gene>
<evidence type="ECO:0000256" key="23">
    <source>
        <dbReference type="SAM" id="Phobius"/>
    </source>
</evidence>
<evidence type="ECO:0000256" key="17">
    <source>
        <dbReference type="ARBA" id="ARBA00023184"/>
    </source>
</evidence>
<comment type="function">
    <text evidence="19">Binds and retains class I heavy chains in the endoplasmic reticulum during the early period of virus infection, thereby impairing their transport to the cell surface. Also delays the expression of class I alleles that it cannot affect by direct retention. Binds transporters associated with antigen processing (TAP) and acts as a tapasin inhibitor, preventing class I/TAP association. In consequence, infected cells are masked for immune recognition by cytotoxic T-lymphocytes.</text>
</comment>
<evidence type="ECO:0000256" key="7">
    <source>
        <dbReference type="ARBA" id="ARBA00022581"/>
    </source>
</evidence>
<keyword evidence="5" id="KW-0244">Early protein</keyword>
<evidence type="ECO:0000256" key="16">
    <source>
        <dbReference type="ARBA" id="ARBA00023180"/>
    </source>
</evidence>
<dbReference type="Gene3D" id="2.60.40.3530">
    <property type="match status" value="1"/>
</dbReference>
<evidence type="ECO:0000256" key="15">
    <source>
        <dbReference type="ARBA" id="ARBA00023157"/>
    </source>
</evidence>
<keyword evidence="12 23" id="KW-1133">Transmembrane helix</keyword>
<organism evidence="24">
    <name type="scientific">Human adenovirus 56</name>
    <dbReference type="NCBI Taxonomy" id="880565"/>
    <lineage>
        <taxon>Viruses</taxon>
        <taxon>Varidnaviria</taxon>
        <taxon>Bamfordvirae</taxon>
        <taxon>Preplasmiviricota</taxon>
        <taxon>Polisuviricotina</taxon>
        <taxon>Pharingeaviricetes</taxon>
        <taxon>Rowavirales</taxon>
        <taxon>Adenoviridae</taxon>
        <taxon>Mastadenovirus</taxon>
        <taxon>Mastadenovirus dominans</taxon>
        <taxon>Human mastadenovirus D</taxon>
    </lineage>
</organism>
<keyword evidence="15" id="KW-1015">Disulfide bond</keyword>
<name>A0A1Y1BZM3_9ADEN</name>
<evidence type="ECO:0000256" key="2">
    <source>
        <dbReference type="ARBA" id="ARBA00008527"/>
    </source>
</evidence>
<dbReference type="GO" id="GO:0046776">
    <property type="term" value="P:symbiont-mediated suppression of host antigen processing and presentation of peptide antigen via MHC class I"/>
    <property type="evidence" value="ECO:0007669"/>
    <property type="project" value="UniProtKB-KW"/>
</dbReference>
<dbReference type="GO" id="GO:0044167">
    <property type="term" value="C:host cell endoplasmic reticulum membrane"/>
    <property type="evidence" value="ECO:0007669"/>
    <property type="project" value="UniProtKB-SubCell"/>
</dbReference>
<evidence type="ECO:0000256" key="5">
    <source>
        <dbReference type="ARBA" id="ARBA00022518"/>
    </source>
</evidence>
<keyword evidence="10" id="KW-0430">Lectin</keyword>
<evidence type="ECO:0000256" key="4">
    <source>
        <dbReference type="ARBA" id="ARBA00022476"/>
    </source>
</evidence>
<keyword evidence="7" id="KW-0945">Host-virus interaction</keyword>
<keyword evidence="9" id="KW-0732">Signal</keyword>
<evidence type="ECO:0000256" key="6">
    <source>
        <dbReference type="ARBA" id="ARBA00022560"/>
    </source>
</evidence>
<evidence type="ECO:0000256" key="21">
    <source>
        <dbReference type="ARBA" id="ARBA00032225"/>
    </source>
</evidence>
<comment type="subcellular location">
    <subcellularLocation>
        <location evidence="1">Host endoplasmic reticulum membrane</location>
        <topology evidence="1">Single-pass type I membrane protein</topology>
    </subcellularLocation>
</comment>
<evidence type="ECO:0000256" key="14">
    <source>
        <dbReference type="ARBA" id="ARBA00023136"/>
    </source>
</evidence>
<keyword evidence="17" id="KW-1038">Host endoplasmic reticulum</keyword>
<evidence type="ECO:0000256" key="18">
    <source>
        <dbReference type="ARBA" id="ARBA00023280"/>
    </source>
</evidence>
<evidence type="ECO:0000256" key="11">
    <source>
        <dbReference type="ARBA" id="ARBA00022870"/>
    </source>
</evidence>
<evidence type="ECO:0000256" key="1">
    <source>
        <dbReference type="ARBA" id="ARBA00004482"/>
    </source>
</evidence>
<keyword evidence="4" id="KW-1108">Inhibition of host tapasin by virus</keyword>
<keyword evidence="11" id="KW-1043">Host membrane</keyword>